<dbReference type="Pfam" id="PF20130">
    <property type="entry name" value="DUF6520"/>
    <property type="match status" value="1"/>
</dbReference>
<comment type="caution">
    <text evidence="2">The sequence shown here is derived from an EMBL/GenBank/DDBJ whole genome shotgun (WGS) entry which is preliminary data.</text>
</comment>
<dbReference type="InterPro" id="IPR045391">
    <property type="entry name" value="DUF6520"/>
</dbReference>
<evidence type="ECO:0000313" key="2">
    <source>
        <dbReference type="EMBL" id="KUJ56237.1"/>
    </source>
</evidence>
<name>A0A101CHG3_9FLAO</name>
<sequence length="88" mass="9527">MKKFMIPVVLVLMGTGAAFATKANSNSAKALVNGYRIDIESGECFSTSQQCETVGTEPCQWIADPNVHLVERTSVNPTMCGNELFKAQ</sequence>
<feature type="signal peptide" evidence="1">
    <location>
        <begin position="1"/>
        <end position="20"/>
    </location>
</feature>
<evidence type="ECO:0000313" key="3">
    <source>
        <dbReference type="Proteomes" id="UP000054388"/>
    </source>
</evidence>
<accession>A0A101CHG3</accession>
<protein>
    <recommendedName>
        <fullName evidence="4">DUF333 domain-containing protein</fullName>
    </recommendedName>
</protein>
<dbReference type="EMBL" id="LMAI01000004">
    <property type="protein sequence ID" value="KUJ56237.1"/>
    <property type="molecule type" value="Genomic_DNA"/>
</dbReference>
<keyword evidence="1" id="KW-0732">Signal</keyword>
<organism evidence="2 3">
    <name type="scientific">Chryseobacterium aquaticum subsp. greenlandense</name>
    <dbReference type="NCBI Taxonomy" id="345663"/>
    <lineage>
        <taxon>Bacteria</taxon>
        <taxon>Pseudomonadati</taxon>
        <taxon>Bacteroidota</taxon>
        <taxon>Flavobacteriia</taxon>
        <taxon>Flavobacteriales</taxon>
        <taxon>Weeksellaceae</taxon>
        <taxon>Chryseobacterium group</taxon>
        <taxon>Chryseobacterium</taxon>
    </lineage>
</organism>
<dbReference type="AlphaFoldDB" id="A0A101CHG3"/>
<reference evidence="2 3" key="1">
    <citation type="submission" date="2015-10" db="EMBL/GenBank/DDBJ databases">
        <title>Genome sequence of Chryseobacterium greenlandense.</title>
        <authorList>
            <person name="Newman J."/>
            <person name="Fischer K."/>
            <person name="Miller J."/>
        </authorList>
    </citation>
    <scope>NUCLEOTIDE SEQUENCE [LARGE SCALE GENOMIC DNA]</scope>
    <source>
        <strain evidence="2 3">UMB34</strain>
    </source>
</reference>
<evidence type="ECO:0000256" key="1">
    <source>
        <dbReference type="SAM" id="SignalP"/>
    </source>
</evidence>
<dbReference type="Proteomes" id="UP000054388">
    <property type="component" value="Unassembled WGS sequence"/>
</dbReference>
<proteinExistence type="predicted"/>
<feature type="chain" id="PRO_5007094857" description="DUF333 domain-containing protein" evidence="1">
    <location>
        <begin position="21"/>
        <end position="88"/>
    </location>
</feature>
<evidence type="ECO:0008006" key="4">
    <source>
        <dbReference type="Google" id="ProtNLM"/>
    </source>
</evidence>
<gene>
    <name evidence="2" type="ORF">AR686_06590</name>
</gene>